<comment type="caution">
    <text evidence="1">The sequence shown here is derived from an EMBL/GenBank/DDBJ whole genome shotgun (WGS) entry which is preliminary data.</text>
</comment>
<evidence type="ECO:0000313" key="2">
    <source>
        <dbReference type="Proteomes" id="UP000578569"/>
    </source>
</evidence>
<sequence length="296" mass="32602">MIALAGLLLAGQAAEPATSARPDDQDAIVIRGTLPETQSEMVREMVRALAPGSVRDTVPRFHDPLCPFVVGLPEESASLVTTRMRAVAEAVGLGAAKPDCKANLLLVVASEREPLFKHWRKNHPDIFFGREPADIRRLRDTEGPIVSWQIIQPADRNLDPLPRDIITGVTYNESSEDPLRLRVATRPDVRASVVVVDSEAVDGISTYQLADHVLMSALAPMRRSAAEDLDAPTILHLFREIDSEQGAVQSVTAWDFAFLRAMHSTENTAYAASFRSEVQAKMEDELSRRSAEELEE</sequence>
<dbReference type="EMBL" id="JACICF010000002">
    <property type="protein sequence ID" value="MBB3764728.1"/>
    <property type="molecule type" value="Genomic_DNA"/>
</dbReference>
<accession>A0A839Z2E7</accession>
<protein>
    <submittedName>
        <fullName evidence="1">Uncharacterized protein</fullName>
    </submittedName>
</protein>
<proteinExistence type="predicted"/>
<organism evidence="1 2">
    <name type="scientific">Sphingomicrobium lutaoense</name>
    <dbReference type="NCBI Taxonomy" id="515949"/>
    <lineage>
        <taxon>Bacteria</taxon>
        <taxon>Pseudomonadati</taxon>
        <taxon>Pseudomonadota</taxon>
        <taxon>Alphaproteobacteria</taxon>
        <taxon>Sphingomonadales</taxon>
        <taxon>Sphingomonadaceae</taxon>
        <taxon>Sphingomicrobium</taxon>
    </lineage>
</organism>
<gene>
    <name evidence="1" type="ORF">FHS50_001790</name>
</gene>
<keyword evidence="2" id="KW-1185">Reference proteome</keyword>
<dbReference type="AlphaFoldDB" id="A0A839Z2E7"/>
<dbReference type="RefSeq" id="WP_183934103.1">
    <property type="nucleotide sequence ID" value="NZ_JACICF010000002.1"/>
</dbReference>
<reference evidence="1 2" key="1">
    <citation type="submission" date="2020-08" db="EMBL/GenBank/DDBJ databases">
        <title>Genomic Encyclopedia of Type Strains, Phase IV (KMG-IV): sequencing the most valuable type-strain genomes for metagenomic binning, comparative biology and taxonomic classification.</title>
        <authorList>
            <person name="Goeker M."/>
        </authorList>
    </citation>
    <scope>NUCLEOTIDE SEQUENCE [LARGE SCALE GENOMIC DNA]</scope>
    <source>
        <strain evidence="1 2">DSM 24194</strain>
    </source>
</reference>
<name>A0A839Z2E7_9SPHN</name>
<dbReference type="Proteomes" id="UP000578569">
    <property type="component" value="Unassembled WGS sequence"/>
</dbReference>
<evidence type="ECO:0000313" key="1">
    <source>
        <dbReference type="EMBL" id="MBB3764728.1"/>
    </source>
</evidence>